<name>A0A6A6FG21_9PEZI</name>
<evidence type="ECO:0000313" key="2">
    <source>
        <dbReference type="Proteomes" id="UP000799539"/>
    </source>
</evidence>
<dbReference type="EMBL" id="ML992673">
    <property type="protein sequence ID" value="KAF2212380.1"/>
    <property type="molecule type" value="Genomic_DNA"/>
</dbReference>
<organism evidence="1 2">
    <name type="scientific">Cercospora zeae-maydis SCOH1-5</name>
    <dbReference type="NCBI Taxonomy" id="717836"/>
    <lineage>
        <taxon>Eukaryota</taxon>
        <taxon>Fungi</taxon>
        <taxon>Dikarya</taxon>
        <taxon>Ascomycota</taxon>
        <taxon>Pezizomycotina</taxon>
        <taxon>Dothideomycetes</taxon>
        <taxon>Dothideomycetidae</taxon>
        <taxon>Mycosphaerellales</taxon>
        <taxon>Mycosphaerellaceae</taxon>
        <taxon>Cercospora</taxon>
    </lineage>
</organism>
<dbReference type="AlphaFoldDB" id="A0A6A6FG21"/>
<reference evidence="1" key="1">
    <citation type="journal article" date="2020" name="Stud. Mycol.">
        <title>101 Dothideomycetes genomes: a test case for predicting lifestyles and emergence of pathogens.</title>
        <authorList>
            <person name="Haridas S."/>
            <person name="Albert R."/>
            <person name="Binder M."/>
            <person name="Bloem J."/>
            <person name="Labutti K."/>
            <person name="Salamov A."/>
            <person name="Andreopoulos B."/>
            <person name="Baker S."/>
            <person name="Barry K."/>
            <person name="Bills G."/>
            <person name="Bluhm B."/>
            <person name="Cannon C."/>
            <person name="Castanera R."/>
            <person name="Culley D."/>
            <person name="Daum C."/>
            <person name="Ezra D."/>
            <person name="Gonzalez J."/>
            <person name="Henrissat B."/>
            <person name="Kuo A."/>
            <person name="Liang C."/>
            <person name="Lipzen A."/>
            <person name="Lutzoni F."/>
            <person name="Magnuson J."/>
            <person name="Mondo S."/>
            <person name="Nolan M."/>
            <person name="Ohm R."/>
            <person name="Pangilinan J."/>
            <person name="Park H.-J."/>
            <person name="Ramirez L."/>
            <person name="Alfaro M."/>
            <person name="Sun H."/>
            <person name="Tritt A."/>
            <person name="Yoshinaga Y."/>
            <person name="Zwiers L.-H."/>
            <person name="Turgeon B."/>
            <person name="Goodwin S."/>
            <person name="Spatafora J."/>
            <person name="Crous P."/>
            <person name="Grigoriev I."/>
        </authorList>
    </citation>
    <scope>NUCLEOTIDE SEQUENCE</scope>
    <source>
        <strain evidence="1">SCOH1-5</strain>
    </source>
</reference>
<accession>A0A6A6FG21</accession>
<keyword evidence="2" id="KW-1185">Reference proteome</keyword>
<evidence type="ECO:0000313" key="1">
    <source>
        <dbReference type="EMBL" id="KAF2212380.1"/>
    </source>
</evidence>
<proteinExistence type="predicted"/>
<sequence>MGCRTNRLLASHGEVTDWAKVPADCSRLPGMYVPSAESELTPPQELVSAGWIEGDRAGVCEESGESEGWLSIIPEQLSLLALKDRSNPSAKIAT</sequence>
<protein>
    <submittedName>
        <fullName evidence="1">Uncharacterized protein</fullName>
    </submittedName>
</protein>
<dbReference type="Proteomes" id="UP000799539">
    <property type="component" value="Unassembled WGS sequence"/>
</dbReference>
<gene>
    <name evidence="1" type="ORF">CERZMDRAFT_112092</name>
</gene>